<keyword evidence="5 10" id="KW-0547">Nucleotide-binding</keyword>
<evidence type="ECO:0000256" key="8">
    <source>
        <dbReference type="ARBA" id="ARBA00047615"/>
    </source>
</evidence>
<evidence type="ECO:0000256" key="10">
    <source>
        <dbReference type="HAMAP-Rule" id="MF_00239"/>
    </source>
</evidence>
<reference evidence="11 12" key="1">
    <citation type="submission" date="2017-02" db="EMBL/GenBank/DDBJ databases">
        <authorList>
            <person name="Peterson S.W."/>
        </authorList>
    </citation>
    <scope>NUCLEOTIDE SEQUENCE [LARGE SCALE GENOMIC DNA]</scope>
    <source>
        <strain evidence="11 12">ATCC BAA-908</strain>
    </source>
</reference>
<evidence type="ECO:0000256" key="3">
    <source>
        <dbReference type="ARBA" id="ARBA00022490"/>
    </source>
</evidence>
<dbReference type="SUPFAM" id="SSF52540">
    <property type="entry name" value="P-loop containing nucleoside triphosphate hydrolases"/>
    <property type="match status" value="1"/>
</dbReference>
<dbReference type="GO" id="GO:0006220">
    <property type="term" value="P:pyrimidine nucleotide metabolic process"/>
    <property type="evidence" value="ECO:0007669"/>
    <property type="project" value="UniProtKB-UniRule"/>
</dbReference>
<dbReference type="Proteomes" id="UP000190423">
    <property type="component" value="Unassembled WGS sequence"/>
</dbReference>
<keyword evidence="12" id="KW-1185">Reference proteome</keyword>
<keyword evidence="7 10" id="KW-0067">ATP-binding</keyword>
<protein>
    <recommendedName>
        <fullName evidence="10">Cytidylate kinase</fullName>
        <shortName evidence="10">CK</shortName>
        <ecNumber evidence="10">2.7.4.25</ecNumber>
    </recommendedName>
    <alternativeName>
        <fullName evidence="10">Cytidine monophosphate kinase</fullName>
        <shortName evidence="10">CMP kinase</shortName>
    </alternativeName>
</protein>
<evidence type="ECO:0000256" key="2">
    <source>
        <dbReference type="ARBA" id="ARBA00011005"/>
    </source>
</evidence>
<dbReference type="NCBIfam" id="TIGR02173">
    <property type="entry name" value="cyt_kin_arch"/>
    <property type="match status" value="1"/>
</dbReference>
<evidence type="ECO:0000256" key="7">
    <source>
        <dbReference type="ARBA" id="ARBA00022840"/>
    </source>
</evidence>
<keyword evidence="3 10" id="KW-0963">Cytoplasm</keyword>
<keyword evidence="6 10" id="KW-0418">Kinase</keyword>
<evidence type="ECO:0000256" key="1">
    <source>
        <dbReference type="ARBA" id="ARBA00004496"/>
    </source>
</evidence>
<dbReference type="GO" id="GO:0005737">
    <property type="term" value="C:cytoplasm"/>
    <property type="evidence" value="ECO:0007669"/>
    <property type="project" value="UniProtKB-SubCell"/>
</dbReference>
<proteinExistence type="inferred from homology"/>
<dbReference type="RefSeq" id="WP_078932760.1">
    <property type="nucleotide sequence ID" value="NZ_FUWG01000005.1"/>
</dbReference>
<comment type="catalytic activity">
    <reaction evidence="8 10">
        <text>dCMP + ATP = dCDP + ADP</text>
        <dbReference type="Rhea" id="RHEA:25094"/>
        <dbReference type="ChEBI" id="CHEBI:30616"/>
        <dbReference type="ChEBI" id="CHEBI:57566"/>
        <dbReference type="ChEBI" id="CHEBI:58593"/>
        <dbReference type="ChEBI" id="CHEBI:456216"/>
        <dbReference type="EC" id="2.7.4.25"/>
    </reaction>
</comment>
<dbReference type="EMBL" id="FUWG01000005">
    <property type="protein sequence ID" value="SJZ34416.1"/>
    <property type="molecule type" value="Genomic_DNA"/>
</dbReference>
<comment type="catalytic activity">
    <reaction evidence="9 10">
        <text>CMP + ATP = CDP + ADP</text>
        <dbReference type="Rhea" id="RHEA:11600"/>
        <dbReference type="ChEBI" id="CHEBI:30616"/>
        <dbReference type="ChEBI" id="CHEBI:58069"/>
        <dbReference type="ChEBI" id="CHEBI:60377"/>
        <dbReference type="ChEBI" id="CHEBI:456216"/>
        <dbReference type="EC" id="2.7.4.25"/>
    </reaction>
</comment>
<comment type="subcellular location">
    <subcellularLocation>
        <location evidence="1 10">Cytoplasm</location>
    </subcellularLocation>
</comment>
<gene>
    <name evidence="10" type="primary">cmk</name>
    <name evidence="11" type="ORF">SAMN02745149_00847</name>
</gene>
<evidence type="ECO:0000256" key="4">
    <source>
        <dbReference type="ARBA" id="ARBA00022679"/>
    </source>
</evidence>
<dbReference type="Pfam" id="PF13189">
    <property type="entry name" value="Cytidylate_kin2"/>
    <property type="match status" value="1"/>
</dbReference>
<comment type="similarity">
    <text evidence="2 10">Belongs to the cytidylate kinase family. Type 2 subfamily.</text>
</comment>
<sequence length="181" mass="20541">MKLNKDLRIAVSGKSGCGNTTVSTLLSQALGVTLINYTFRQLAAEKGMTLAQVIESAKTDDSYDMYVDSHQVELAKKEPCVLGSRLAIWMLKEADLKVYLYASDEVRANRVFTREGGDLKQIKEFTAMRDSEDSRRYKKLYNIDNNAYSFADVIIDTSKYTPEQIVRQILDELKMRGFISE</sequence>
<dbReference type="STRING" id="261392.SAMN02745149_00847"/>
<dbReference type="GO" id="GO:0005524">
    <property type="term" value="F:ATP binding"/>
    <property type="evidence" value="ECO:0007669"/>
    <property type="project" value="UniProtKB-UniRule"/>
</dbReference>
<dbReference type="GO" id="GO:0036430">
    <property type="term" value="F:CMP kinase activity"/>
    <property type="evidence" value="ECO:0007669"/>
    <property type="project" value="RHEA"/>
</dbReference>
<dbReference type="Gene3D" id="3.40.50.300">
    <property type="entry name" value="P-loop containing nucleotide triphosphate hydrolases"/>
    <property type="match status" value="1"/>
</dbReference>
<dbReference type="InterPro" id="IPR011994">
    <property type="entry name" value="Cytidylate_kinase_dom"/>
</dbReference>
<evidence type="ECO:0000313" key="11">
    <source>
        <dbReference type="EMBL" id="SJZ34416.1"/>
    </source>
</evidence>
<dbReference type="AlphaFoldDB" id="A0A1T4JW67"/>
<dbReference type="GeneID" id="78316160"/>
<accession>A0A1T4JW67</accession>
<dbReference type="OrthoDB" id="5291502at2"/>
<evidence type="ECO:0000256" key="6">
    <source>
        <dbReference type="ARBA" id="ARBA00022777"/>
    </source>
</evidence>
<evidence type="ECO:0000256" key="9">
    <source>
        <dbReference type="ARBA" id="ARBA00048478"/>
    </source>
</evidence>
<evidence type="ECO:0000313" key="12">
    <source>
        <dbReference type="Proteomes" id="UP000190423"/>
    </source>
</evidence>
<dbReference type="EC" id="2.7.4.25" evidence="10"/>
<organism evidence="11 12">
    <name type="scientific">Treponema porcinum</name>
    <dbReference type="NCBI Taxonomy" id="261392"/>
    <lineage>
        <taxon>Bacteria</taxon>
        <taxon>Pseudomonadati</taxon>
        <taxon>Spirochaetota</taxon>
        <taxon>Spirochaetia</taxon>
        <taxon>Spirochaetales</taxon>
        <taxon>Treponemataceae</taxon>
        <taxon>Treponema</taxon>
    </lineage>
</organism>
<name>A0A1T4JW67_TREPO</name>
<dbReference type="GO" id="GO:0036431">
    <property type="term" value="F:dCMP kinase activity"/>
    <property type="evidence" value="ECO:0007669"/>
    <property type="project" value="InterPro"/>
</dbReference>
<dbReference type="HAMAP" id="MF_00239">
    <property type="entry name" value="Cytidyl_kinase_type2"/>
    <property type="match status" value="1"/>
</dbReference>
<dbReference type="InterPro" id="IPR011892">
    <property type="entry name" value="Cyt_kin_arch"/>
</dbReference>
<dbReference type="CDD" id="cd02020">
    <property type="entry name" value="CMPK"/>
    <property type="match status" value="1"/>
</dbReference>
<dbReference type="InterPro" id="IPR027417">
    <property type="entry name" value="P-loop_NTPase"/>
</dbReference>
<evidence type="ECO:0000256" key="5">
    <source>
        <dbReference type="ARBA" id="ARBA00022741"/>
    </source>
</evidence>
<feature type="binding site" evidence="10">
    <location>
        <begin position="13"/>
        <end position="21"/>
    </location>
    <ligand>
        <name>ATP</name>
        <dbReference type="ChEBI" id="CHEBI:30616"/>
    </ligand>
</feature>
<keyword evidence="4 10" id="KW-0808">Transferase</keyword>